<dbReference type="RefSeq" id="WP_310373583.1">
    <property type="nucleotide sequence ID" value="NZ_JAVDYB010000001.1"/>
</dbReference>
<evidence type="ECO:0000256" key="2">
    <source>
        <dbReference type="SAM" id="Phobius"/>
    </source>
</evidence>
<keyword evidence="2" id="KW-1133">Transmembrane helix</keyword>
<proteinExistence type="predicted"/>
<dbReference type="Proteomes" id="UP001183643">
    <property type="component" value="Unassembled WGS sequence"/>
</dbReference>
<gene>
    <name evidence="3" type="ORF">J2S41_006423</name>
</gene>
<dbReference type="EMBL" id="JAVDYB010000001">
    <property type="protein sequence ID" value="MDR7279645.1"/>
    <property type="molecule type" value="Genomic_DNA"/>
</dbReference>
<feature type="transmembrane region" description="Helical" evidence="2">
    <location>
        <begin position="436"/>
        <end position="458"/>
    </location>
</feature>
<evidence type="ECO:0000313" key="4">
    <source>
        <dbReference type="Proteomes" id="UP001183643"/>
    </source>
</evidence>
<keyword evidence="2" id="KW-0472">Membrane</keyword>
<dbReference type="PANTHER" id="PTHR34211:SF3">
    <property type="entry name" value="CALCINEURIN-LIKE METALLO-PHOSPHOESTERASE SUPERFAMILY PROTEIN"/>
    <property type="match status" value="1"/>
</dbReference>
<organism evidence="3 4">
    <name type="scientific">Catenuloplanes atrovinosus</name>
    <dbReference type="NCBI Taxonomy" id="137266"/>
    <lineage>
        <taxon>Bacteria</taxon>
        <taxon>Bacillati</taxon>
        <taxon>Actinomycetota</taxon>
        <taxon>Actinomycetes</taxon>
        <taxon>Micromonosporales</taxon>
        <taxon>Micromonosporaceae</taxon>
        <taxon>Catenuloplanes</taxon>
    </lineage>
</organism>
<reference evidence="3" key="1">
    <citation type="submission" date="2023-07" db="EMBL/GenBank/DDBJ databases">
        <title>Sequencing the genomes of 1000 actinobacteria strains.</title>
        <authorList>
            <person name="Klenk H.-P."/>
        </authorList>
    </citation>
    <scope>NUCLEOTIDE SEQUENCE</scope>
    <source>
        <strain evidence="3">DSM 44707</strain>
    </source>
</reference>
<evidence type="ECO:0008006" key="5">
    <source>
        <dbReference type="Google" id="ProtNLM"/>
    </source>
</evidence>
<accession>A0AAE4CFH7</accession>
<feature type="transmembrane region" description="Helical" evidence="2">
    <location>
        <begin position="470"/>
        <end position="494"/>
    </location>
</feature>
<evidence type="ECO:0000256" key="1">
    <source>
        <dbReference type="SAM" id="MobiDB-lite"/>
    </source>
</evidence>
<feature type="transmembrane region" description="Helical" evidence="2">
    <location>
        <begin position="374"/>
        <end position="393"/>
    </location>
</feature>
<sequence>MTVDPTEVPAEAQPRVRPRPASLDPRELGFTPQAPVPWLAPLLLINAGLRTLLAHLFGAYLDKRELQIALGPPPEHDHSDVDELWIDYVADLGDGFDATYSIAYLLAQPELRPDGVDRPLPRGRLLVMGGDQVYPTASGEAYENRSKGPYEAALPVAPGEGAQPTLFAVPGNHDWYDGLTAFLRLFARRRDAEFGGWRTEQRRSYFGIKLPHGWWLLGLDEQAGSYIDDPQLEYFQELAARIRPEDRIILAVPAPTWVKAADRPGAYDSVDYFVRKVLAPTGAQVRLMVSGDLHHYARYSGADRELITCGGGGAYLVATHSLPETITVPPRETLVRSASPHRDYAIKGRFPTVRESRGYIPGIFWRLPRNNPGFATFIGILHTMLMLTMSGAVRGEESSPQLMTLPLGLMLFFILGATIAFAKPPRIGQRGYAKHWLIGIAHGLAHLALGALGTWLWLSSPVSTWEWQVVTAAVVYGPIAGLAGTELLALYLVIANFFTVNVNELFAGQGIDDSKSFLRMRIAPDGTLTVYPIALRKVGRRWRAAPDAPEDSPWIVPATPLRPHLAEERPITI</sequence>
<keyword evidence="2" id="KW-0812">Transmembrane</keyword>
<feature type="region of interest" description="Disordered" evidence="1">
    <location>
        <begin position="1"/>
        <end position="27"/>
    </location>
</feature>
<dbReference type="PANTHER" id="PTHR34211">
    <property type="entry name" value="CALCINEURIN-LIKE METALLO-PHOSPHOESTERASE SUPERFAMILY PROTEIN"/>
    <property type="match status" value="1"/>
</dbReference>
<dbReference type="SUPFAM" id="SSF56300">
    <property type="entry name" value="Metallo-dependent phosphatases"/>
    <property type="match status" value="1"/>
</dbReference>
<dbReference type="InterPro" id="IPR029052">
    <property type="entry name" value="Metallo-depent_PP-like"/>
</dbReference>
<dbReference type="AlphaFoldDB" id="A0AAE4CFH7"/>
<keyword evidence="4" id="KW-1185">Reference proteome</keyword>
<feature type="transmembrane region" description="Helical" evidence="2">
    <location>
        <begin position="405"/>
        <end position="424"/>
    </location>
</feature>
<dbReference type="GO" id="GO:0016787">
    <property type="term" value="F:hydrolase activity"/>
    <property type="evidence" value="ECO:0007669"/>
    <property type="project" value="InterPro"/>
</dbReference>
<name>A0AAE4CFH7_9ACTN</name>
<feature type="transmembrane region" description="Helical" evidence="2">
    <location>
        <begin position="38"/>
        <end position="61"/>
    </location>
</feature>
<dbReference type="Gene3D" id="3.60.21.10">
    <property type="match status" value="1"/>
</dbReference>
<protein>
    <recommendedName>
        <fullName evidence="5">Metallophosphoesterase</fullName>
    </recommendedName>
</protein>
<comment type="caution">
    <text evidence="3">The sequence shown here is derived from an EMBL/GenBank/DDBJ whole genome shotgun (WGS) entry which is preliminary data.</text>
</comment>
<evidence type="ECO:0000313" key="3">
    <source>
        <dbReference type="EMBL" id="MDR7279645.1"/>
    </source>
</evidence>